<dbReference type="Proteomes" id="UP001054837">
    <property type="component" value="Unassembled WGS sequence"/>
</dbReference>
<reference evidence="1 2" key="1">
    <citation type="submission" date="2021-06" db="EMBL/GenBank/DDBJ databases">
        <title>Caerostris darwini draft genome.</title>
        <authorList>
            <person name="Kono N."/>
            <person name="Arakawa K."/>
        </authorList>
    </citation>
    <scope>NUCLEOTIDE SEQUENCE [LARGE SCALE GENOMIC DNA]</scope>
</reference>
<sequence length="89" mass="11085">MHAWISLYSIVRRVLDSYLQYSENVRWILTSQHIVRMRKGLYLHSRWRMRARFCMSILRGRRDSEVLYYEKFSRDLLIVIWQDPHFTAY</sequence>
<dbReference type="AlphaFoldDB" id="A0AAV4W0B8"/>
<protein>
    <recommendedName>
        <fullName evidence="3">Maturase K</fullName>
    </recommendedName>
</protein>
<keyword evidence="2" id="KW-1185">Reference proteome</keyword>
<evidence type="ECO:0000313" key="2">
    <source>
        <dbReference type="Proteomes" id="UP001054837"/>
    </source>
</evidence>
<evidence type="ECO:0008006" key="3">
    <source>
        <dbReference type="Google" id="ProtNLM"/>
    </source>
</evidence>
<gene>
    <name evidence="1" type="ORF">CDAR_262011</name>
</gene>
<name>A0AAV4W0B8_9ARAC</name>
<organism evidence="1 2">
    <name type="scientific">Caerostris darwini</name>
    <dbReference type="NCBI Taxonomy" id="1538125"/>
    <lineage>
        <taxon>Eukaryota</taxon>
        <taxon>Metazoa</taxon>
        <taxon>Ecdysozoa</taxon>
        <taxon>Arthropoda</taxon>
        <taxon>Chelicerata</taxon>
        <taxon>Arachnida</taxon>
        <taxon>Araneae</taxon>
        <taxon>Araneomorphae</taxon>
        <taxon>Entelegynae</taxon>
        <taxon>Araneoidea</taxon>
        <taxon>Araneidae</taxon>
        <taxon>Caerostris</taxon>
    </lineage>
</organism>
<proteinExistence type="predicted"/>
<evidence type="ECO:0000313" key="1">
    <source>
        <dbReference type="EMBL" id="GIY75848.1"/>
    </source>
</evidence>
<accession>A0AAV4W0B8</accession>
<comment type="caution">
    <text evidence="1">The sequence shown here is derived from an EMBL/GenBank/DDBJ whole genome shotgun (WGS) entry which is preliminary data.</text>
</comment>
<dbReference type="EMBL" id="BPLQ01013905">
    <property type="protein sequence ID" value="GIY75848.1"/>
    <property type="molecule type" value="Genomic_DNA"/>
</dbReference>